<evidence type="ECO:0000256" key="2">
    <source>
        <dbReference type="ARBA" id="ARBA00005417"/>
    </source>
</evidence>
<dbReference type="GO" id="GO:0016887">
    <property type="term" value="F:ATP hydrolysis activity"/>
    <property type="evidence" value="ECO:0007669"/>
    <property type="project" value="InterPro"/>
</dbReference>
<feature type="transmembrane region" description="Helical" evidence="11">
    <location>
        <begin position="55"/>
        <end position="75"/>
    </location>
</feature>
<dbReference type="PANTHER" id="PTHR24221">
    <property type="entry name" value="ATP-BINDING CASSETTE SUB-FAMILY B"/>
    <property type="match status" value="1"/>
</dbReference>
<dbReference type="InterPro" id="IPR010128">
    <property type="entry name" value="ATPase_T1SS_PrtD-like"/>
</dbReference>
<evidence type="ECO:0000256" key="8">
    <source>
        <dbReference type="ARBA" id="ARBA00022989"/>
    </source>
</evidence>
<evidence type="ECO:0000259" key="12">
    <source>
        <dbReference type="PROSITE" id="PS50893"/>
    </source>
</evidence>
<evidence type="ECO:0000256" key="3">
    <source>
        <dbReference type="ARBA" id="ARBA00022448"/>
    </source>
</evidence>
<dbReference type="KEGG" id="mets:DK389_31390"/>
<dbReference type="EMBL" id="CP029550">
    <property type="protein sequence ID" value="AWN44195.1"/>
    <property type="molecule type" value="Genomic_DNA"/>
</dbReference>
<dbReference type="GO" id="GO:0034040">
    <property type="term" value="F:ATPase-coupled lipid transmembrane transporter activity"/>
    <property type="evidence" value="ECO:0007669"/>
    <property type="project" value="TreeGrafter"/>
</dbReference>
<evidence type="ECO:0000256" key="11">
    <source>
        <dbReference type="SAM" id="Phobius"/>
    </source>
</evidence>
<dbReference type="CDD" id="cd03246">
    <property type="entry name" value="ABCC_Protease_Secretion"/>
    <property type="match status" value="1"/>
</dbReference>
<dbReference type="Proteomes" id="UP000245926">
    <property type="component" value="Chromosome"/>
</dbReference>
<dbReference type="SUPFAM" id="SSF90123">
    <property type="entry name" value="ABC transporter transmembrane region"/>
    <property type="match status" value="1"/>
</dbReference>
<dbReference type="GO" id="GO:0005886">
    <property type="term" value="C:plasma membrane"/>
    <property type="evidence" value="ECO:0007669"/>
    <property type="project" value="UniProtKB-SubCell"/>
</dbReference>
<dbReference type="Pfam" id="PF00664">
    <property type="entry name" value="ABC_membrane"/>
    <property type="match status" value="1"/>
</dbReference>
<keyword evidence="3" id="KW-0813">Transport</keyword>
<dbReference type="InterPro" id="IPR027417">
    <property type="entry name" value="P-loop_NTPase"/>
</dbReference>
<dbReference type="GO" id="GO:0140359">
    <property type="term" value="F:ABC-type transporter activity"/>
    <property type="evidence" value="ECO:0007669"/>
    <property type="project" value="InterPro"/>
</dbReference>
<protein>
    <submittedName>
        <fullName evidence="14">Type I secretion system permease/ATPase</fullName>
    </submittedName>
</protein>
<accession>A0A2U8WDD3</accession>
<dbReference type="GO" id="GO:0005524">
    <property type="term" value="F:ATP binding"/>
    <property type="evidence" value="ECO:0007669"/>
    <property type="project" value="UniProtKB-KW"/>
</dbReference>
<dbReference type="SMART" id="SM00382">
    <property type="entry name" value="AAA"/>
    <property type="match status" value="1"/>
</dbReference>
<organism evidence="14 15">
    <name type="scientific">Methylobacterium durans</name>
    <dbReference type="NCBI Taxonomy" id="2202825"/>
    <lineage>
        <taxon>Bacteria</taxon>
        <taxon>Pseudomonadati</taxon>
        <taxon>Pseudomonadota</taxon>
        <taxon>Alphaproteobacteria</taxon>
        <taxon>Hyphomicrobiales</taxon>
        <taxon>Methylobacteriaceae</taxon>
        <taxon>Methylobacterium</taxon>
    </lineage>
</organism>
<feature type="transmembrane region" description="Helical" evidence="11">
    <location>
        <begin position="20"/>
        <end position="43"/>
    </location>
</feature>
<keyword evidence="7" id="KW-0067">ATP-binding</keyword>
<feature type="transmembrane region" description="Helical" evidence="11">
    <location>
        <begin position="256"/>
        <end position="281"/>
    </location>
</feature>
<name>A0A2U8WDD3_9HYPH</name>
<reference evidence="15" key="1">
    <citation type="submission" date="2018-05" db="EMBL/GenBank/DDBJ databases">
        <title>Complete Genome Sequence of Methylobacterium sp. 17SD2-17.</title>
        <authorList>
            <person name="Srinivasan S."/>
        </authorList>
    </citation>
    <scope>NUCLEOTIDE SEQUENCE [LARGE SCALE GENOMIC DNA]</scope>
    <source>
        <strain evidence="15">17SD2-17</strain>
    </source>
</reference>
<dbReference type="Pfam" id="PF00005">
    <property type="entry name" value="ABC_tran"/>
    <property type="match status" value="1"/>
</dbReference>
<dbReference type="Gene3D" id="3.40.50.300">
    <property type="entry name" value="P-loop containing nucleotide triphosphate hydrolases"/>
    <property type="match status" value="1"/>
</dbReference>
<feature type="region of interest" description="Disordered" evidence="10">
    <location>
        <begin position="566"/>
        <end position="626"/>
    </location>
</feature>
<proteinExistence type="inferred from homology"/>
<dbReference type="Gene3D" id="1.20.1560.10">
    <property type="entry name" value="ABC transporter type 1, transmembrane domain"/>
    <property type="match status" value="1"/>
</dbReference>
<dbReference type="PROSITE" id="PS50929">
    <property type="entry name" value="ABC_TM1F"/>
    <property type="match status" value="1"/>
</dbReference>
<dbReference type="OrthoDB" id="9808328at2"/>
<dbReference type="PROSITE" id="PS00211">
    <property type="entry name" value="ABC_TRANSPORTER_1"/>
    <property type="match status" value="1"/>
</dbReference>
<dbReference type="SUPFAM" id="SSF52540">
    <property type="entry name" value="P-loop containing nucleoside triphosphate hydrolases"/>
    <property type="match status" value="1"/>
</dbReference>
<dbReference type="CDD" id="cd18586">
    <property type="entry name" value="ABC_6TM_PrtD_like"/>
    <property type="match status" value="1"/>
</dbReference>
<evidence type="ECO:0000256" key="1">
    <source>
        <dbReference type="ARBA" id="ARBA00004651"/>
    </source>
</evidence>
<evidence type="ECO:0000259" key="13">
    <source>
        <dbReference type="PROSITE" id="PS50929"/>
    </source>
</evidence>
<feature type="compositionally biased region" description="Gly residues" evidence="10">
    <location>
        <begin position="598"/>
        <end position="613"/>
    </location>
</feature>
<evidence type="ECO:0000256" key="5">
    <source>
        <dbReference type="ARBA" id="ARBA00022692"/>
    </source>
</evidence>
<dbReference type="InterPro" id="IPR047957">
    <property type="entry name" value="ABC_AprD-like_6TM"/>
</dbReference>
<dbReference type="RefSeq" id="WP_109895707.1">
    <property type="nucleotide sequence ID" value="NZ_CP029550.1"/>
</dbReference>
<keyword evidence="9 11" id="KW-0472">Membrane</keyword>
<dbReference type="GO" id="GO:0030256">
    <property type="term" value="C:type I protein secretion system complex"/>
    <property type="evidence" value="ECO:0007669"/>
    <property type="project" value="InterPro"/>
</dbReference>
<feature type="compositionally biased region" description="Low complexity" evidence="10">
    <location>
        <begin position="566"/>
        <end position="575"/>
    </location>
</feature>
<comment type="subcellular location">
    <subcellularLocation>
        <location evidence="1">Cell membrane</location>
        <topology evidence="1">Multi-pass membrane protein</topology>
    </subcellularLocation>
</comment>
<keyword evidence="15" id="KW-1185">Reference proteome</keyword>
<feature type="domain" description="ABC transporter" evidence="12">
    <location>
        <begin position="331"/>
        <end position="567"/>
    </location>
</feature>
<evidence type="ECO:0000256" key="6">
    <source>
        <dbReference type="ARBA" id="ARBA00022741"/>
    </source>
</evidence>
<evidence type="ECO:0000313" key="15">
    <source>
        <dbReference type="Proteomes" id="UP000245926"/>
    </source>
</evidence>
<evidence type="ECO:0000256" key="4">
    <source>
        <dbReference type="ARBA" id="ARBA00022475"/>
    </source>
</evidence>
<dbReference type="FunFam" id="1.20.1560.10:FF:000109">
    <property type="entry name" value="Alkaline protease secretion ATP-binding protein aprD"/>
    <property type="match status" value="1"/>
</dbReference>
<sequence>MLRGRDSTEIVSALSRCRSAFIGVGVMSGLVNVLYLTGSFFMLEVYDRVIPSRSVPTLVGLMALALVLYAFQGLLEMIRSRILARVGAALDEALSARVFDLVVRAPLKGATPGDGLLPLRDLDALRGFLSGAGPGAFFDLPWMPIYLVICFLFHPLIGVAAIVGALVLALVTYVTDRSTRTPAQAATGHGLRRNGLAEAGRRNAEVLAALGMQGRVGARWASANRDYMEAQQRVSDVAGGFGAGSKVFRMALQSGVLALGAWLVINNMATAGIIIASSILVSRALAPAELAIANWKGFVQARQAWGRLSELLARIPAVSQPHALPAPTRSLAVEGVSVAPPGAPRLVVQDLSFALQAGQGLGVIGPSASGKSSLVRALVGVWPPVRGKVRLDGAALDQWSSADLGPHIGFLPQEVELFAGTIAENISRFEVSPDPEHVIAAARAAGVHELILRLSEGYDTRIGEGGAGLSAGQRQRVGLARALYREPFLVILDEPNANLDNEGENALTQAILGVRQRGGICVVVAHRPSALAAVDLVLMMADGRAQAFGPKDEVFKRVLRPAPAPVAAEPQAPMPRAMGFGSGPGGSQASGQASGLASGLGSGQGGPGGGPMGGPAQPPAGLQESA</sequence>
<keyword evidence="4" id="KW-1003">Cell membrane</keyword>
<evidence type="ECO:0000313" key="14">
    <source>
        <dbReference type="EMBL" id="AWN44195.1"/>
    </source>
</evidence>
<dbReference type="PANTHER" id="PTHR24221:SF248">
    <property type="entry name" value="ABC TRANSPORTER TRANSMEMBRANE REGION"/>
    <property type="match status" value="1"/>
</dbReference>
<keyword evidence="6" id="KW-0547">Nucleotide-binding</keyword>
<dbReference type="InterPro" id="IPR003439">
    <property type="entry name" value="ABC_transporter-like_ATP-bd"/>
</dbReference>
<feature type="domain" description="ABC transmembrane type-1" evidence="13">
    <location>
        <begin position="22"/>
        <end position="300"/>
    </location>
</feature>
<dbReference type="InterPro" id="IPR039421">
    <property type="entry name" value="Type_1_exporter"/>
</dbReference>
<evidence type="ECO:0000256" key="10">
    <source>
        <dbReference type="SAM" id="MobiDB-lite"/>
    </source>
</evidence>
<feature type="transmembrane region" description="Helical" evidence="11">
    <location>
        <begin position="145"/>
        <end position="171"/>
    </location>
</feature>
<dbReference type="GO" id="GO:0030253">
    <property type="term" value="P:protein secretion by the type I secretion system"/>
    <property type="evidence" value="ECO:0007669"/>
    <property type="project" value="InterPro"/>
</dbReference>
<gene>
    <name evidence="14" type="ORF">DK389_31390</name>
</gene>
<keyword evidence="5 11" id="KW-0812">Transmembrane</keyword>
<comment type="similarity">
    <text evidence="2">Belongs to the ABC transporter superfamily.</text>
</comment>
<evidence type="ECO:0000256" key="9">
    <source>
        <dbReference type="ARBA" id="ARBA00023136"/>
    </source>
</evidence>
<dbReference type="PROSITE" id="PS50893">
    <property type="entry name" value="ABC_TRANSPORTER_2"/>
    <property type="match status" value="1"/>
</dbReference>
<dbReference type="InterPro" id="IPR011527">
    <property type="entry name" value="ABC1_TM_dom"/>
</dbReference>
<dbReference type="FunFam" id="3.40.50.300:FF:001444">
    <property type="entry name" value="ABC transporter ATP-binding protein"/>
    <property type="match status" value="1"/>
</dbReference>
<dbReference type="NCBIfam" id="TIGR01842">
    <property type="entry name" value="type_I_sec_PrtD"/>
    <property type="match status" value="1"/>
</dbReference>
<dbReference type="InterPro" id="IPR017871">
    <property type="entry name" value="ABC_transporter-like_CS"/>
</dbReference>
<keyword evidence="8 11" id="KW-1133">Transmembrane helix</keyword>
<dbReference type="AlphaFoldDB" id="A0A2U8WDD3"/>
<dbReference type="InterPro" id="IPR036640">
    <property type="entry name" value="ABC1_TM_sf"/>
</dbReference>
<evidence type="ECO:0000256" key="7">
    <source>
        <dbReference type="ARBA" id="ARBA00022840"/>
    </source>
</evidence>
<dbReference type="InterPro" id="IPR003593">
    <property type="entry name" value="AAA+_ATPase"/>
</dbReference>